<evidence type="ECO:0000256" key="3">
    <source>
        <dbReference type="ARBA" id="ARBA00022723"/>
    </source>
</evidence>
<evidence type="ECO:0000256" key="5">
    <source>
        <dbReference type="ARBA" id="ARBA00022842"/>
    </source>
</evidence>
<comment type="subcellular location">
    <subcellularLocation>
        <location evidence="8">Cytoplasm</location>
    </subcellularLocation>
</comment>
<dbReference type="GO" id="GO:0061603">
    <property type="term" value="F:molybdenum cofactor guanylyltransferase activity"/>
    <property type="evidence" value="ECO:0007669"/>
    <property type="project" value="UniProtKB-EC"/>
</dbReference>
<gene>
    <name evidence="8 10" type="primary">mobA</name>
    <name evidence="10" type="ORF">Pla52o_18490</name>
</gene>
<evidence type="ECO:0000313" key="11">
    <source>
        <dbReference type="Proteomes" id="UP000316304"/>
    </source>
</evidence>
<dbReference type="CDD" id="cd02503">
    <property type="entry name" value="MobA"/>
    <property type="match status" value="1"/>
</dbReference>
<dbReference type="Pfam" id="PF12804">
    <property type="entry name" value="NTP_transf_3"/>
    <property type="match status" value="1"/>
</dbReference>
<dbReference type="PANTHER" id="PTHR19136">
    <property type="entry name" value="MOLYBDENUM COFACTOR GUANYLYLTRANSFERASE"/>
    <property type="match status" value="1"/>
</dbReference>
<keyword evidence="3 8" id="KW-0479">Metal-binding</keyword>
<evidence type="ECO:0000313" key="10">
    <source>
        <dbReference type="EMBL" id="TWU23926.1"/>
    </source>
</evidence>
<keyword evidence="2 8" id="KW-0808">Transferase</keyword>
<dbReference type="Proteomes" id="UP000316304">
    <property type="component" value="Unassembled WGS sequence"/>
</dbReference>
<comment type="caution">
    <text evidence="10">The sequence shown here is derived from an EMBL/GenBank/DDBJ whole genome shotgun (WGS) entry which is preliminary data.</text>
</comment>
<dbReference type="GO" id="GO:0005525">
    <property type="term" value="F:GTP binding"/>
    <property type="evidence" value="ECO:0007669"/>
    <property type="project" value="UniProtKB-UniRule"/>
</dbReference>
<dbReference type="Gene3D" id="3.90.550.10">
    <property type="entry name" value="Spore Coat Polysaccharide Biosynthesis Protein SpsA, Chain A"/>
    <property type="match status" value="1"/>
</dbReference>
<dbReference type="InterPro" id="IPR025877">
    <property type="entry name" value="MobA-like_NTP_Trfase"/>
</dbReference>
<sequence length="209" mass="22272">MSSKNKPSERGATVNLSATSLDDAGKQRLLGVVLCGGKSSRMGRDKAALAHPSGQTFLSHAIKRLANVCDAVVVSGDSTVAHAVPTIVDPVAHRGPATGIAAALDYAIRHGFDACFVTPVDMPMLSGKDLESLKEDWHARDQITVAESDGLEPLVGIYPIRFAGPLRQLAESESRSLFRWLGSHDHHRVTLSAACCHNINTPEDLTDVS</sequence>
<dbReference type="RefSeq" id="WP_146594207.1">
    <property type="nucleotide sequence ID" value="NZ_SJPT01000003.1"/>
</dbReference>
<comment type="function">
    <text evidence="8">Transfers a GMP moiety from GTP to Mo-molybdopterin (Mo-MPT) cofactor (Moco or molybdenum cofactor) to form Mo-molybdopterin guanine dinucleotide (Mo-MGD) cofactor.</text>
</comment>
<dbReference type="GO" id="GO:0046872">
    <property type="term" value="F:metal ion binding"/>
    <property type="evidence" value="ECO:0007669"/>
    <property type="project" value="UniProtKB-KW"/>
</dbReference>
<keyword evidence="7 8" id="KW-0501">Molybdenum cofactor biosynthesis</keyword>
<protein>
    <recommendedName>
        <fullName evidence="8">Probable molybdenum cofactor guanylyltransferase</fullName>
        <shortName evidence="8">MoCo guanylyltransferase</shortName>
        <ecNumber evidence="8">2.7.7.77</ecNumber>
    </recommendedName>
    <alternativeName>
        <fullName evidence="8">GTP:molybdopterin guanylyltransferase</fullName>
    </alternativeName>
    <alternativeName>
        <fullName evidence="8">Mo-MPT guanylyltransferase</fullName>
    </alternativeName>
    <alternativeName>
        <fullName evidence="8">Molybdopterin guanylyltransferase</fullName>
    </alternativeName>
    <alternativeName>
        <fullName evidence="8">Molybdopterin-guanine dinucleotide synthase</fullName>
        <shortName evidence="8">MGD synthase</shortName>
    </alternativeName>
</protein>
<feature type="binding site" evidence="8">
    <location>
        <position position="89"/>
    </location>
    <ligand>
        <name>GTP</name>
        <dbReference type="ChEBI" id="CHEBI:37565"/>
    </ligand>
</feature>
<dbReference type="PANTHER" id="PTHR19136:SF81">
    <property type="entry name" value="MOLYBDENUM COFACTOR GUANYLYLTRANSFERASE"/>
    <property type="match status" value="1"/>
</dbReference>
<evidence type="ECO:0000256" key="2">
    <source>
        <dbReference type="ARBA" id="ARBA00022679"/>
    </source>
</evidence>
<dbReference type="HAMAP" id="MF_00316">
    <property type="entry name" value="MobA"/>
    <property type="match status" value="1"/>
</dbReference>
<comment type="catalytic activity">
    <reaction evidence="8">
        <text>Mo-molybdopterin + GTP + H(+) = Mo-molybdopterin guanine dinucleotide + diphosphate</text>
        <dbReference type="Rhea" id="RHEA:34243"/>
        <dbReference type="ChEBI" id="CHEBI:15378"/>
        <dbReference type="ChEBI" id="CHEBI:33019"/>
        <dbReference type="ChEBI" id="CHEBI:37565"/>
        <dbReference type="ChEBI" id="CHEBI:71302"/>
        <dbReference type="ChEBI" id="CHEBI:71310"/>
        <dbReference type="EC" id="2.7.7.77"/>
    </reaction>
</comment>
<evidence type="ECO:0000256" key="7">
    <source>
        <dbReference type="ARBA" id="ARBA00023150"/>
    </source>
</evidence>
<dbReference type="SUPFAM" id="SSF53448">
    <property type="entry name" value="Nucleotide-diphospho-sugar transferases"/>
    <property type="match status" value="1"/>
</dbReference>
<dbReference type="InterPro" id="IPR029044">
    <property type="entry name" value="Nucleotide-diphossugar_trans"/>
</dbReference>
<proteinExistence type="inferred from homology"/>
<feature type="binding site" evidence="8">
    <location>
        <position position="121"/>
    </location>
    <ligand>
        <name>GTP</name>
        <dbReference type="ChEBI" id="CHEBI:37565"/>
    </ligand>
</feature>
<name>A0A5C6CLB2_9BACT</name>
<dbReference type="GO" id="GO:0006777">
    <property type="term" value="P:Mo-molybdopterin cofactor biosynthetic process"/>
    <property type="evidence" value="ECO:0007669"/>
    <property type="project" value="UniProtKB-KW"/>
</dbReference>
<reference evidence="10 11" key="1">
    <citation type="submission" date="2019-02" db="EMBL/GenBank/DDBJ databases">
        <title>Deep-cultivation of Planctomycetes and their phenomic and genomic characterization uncovers novel biology.</title>
        <authorList>
            <person name="Wiegand S."/>
            <person name="Jogler M."/>
            <person name="Boedeker C."/>
            <person name="Pinto D."/>
            <person name="Vollmers J."/>
            <person name="Rivas-Marin E."/>
            <person name="Kohn T."/>
            <person name="Peeters S.H."/>
            <person name="Heuer A."/>
            <person name="Rast P."/>
            <person name="Oberbeckmann S."/>
            <person name="Bunk B."/>
            <person name="Jeske O."/>
            <person name="Meyerdierks A."/>
            <person name="Storesund J.E."/>
            <person name="Kallscheuer N."/>
            <person name="Luecker S."/>
            <person name="Lage O.M."/>
            <person name="Pohl T."/>
            <person name="Merkel B.J."/>
            <person name="Hornburger P."/>
            <person name="Mueller R.-W."/>
            <person name="Bruemmer F."/>
            <person name="Labrenz M."/>
            <person name="Spormann A.M."/>
            <person name="Op Den Camp H."/>
            <person name="Overmann J."/>
            <person name="Amann R."/>
            <person name="Jetten M.S.M."/>
            <person name="Mascher T."/>
            <person name="Medema M.H."/>
            <person name="Devos D.P."/>
            <person name="Kaster A.-K."/>
            <person name="Ovreas L."/>
            <person name="Rohde M."/>
            <person name="Galperin M.Y."/>
            <person name="Jogler C."/>
        </authorList>
    </citation>
    <scope>NUCLEOTIDE SEQUENCE [LARGE SCALE GENOMIC DNA]</scope>
    <source>
        <strain evidence="10 11">Pla52o</strain>
    </source>
</reference>
<evidence type="ECO:0000259" key="9">
    <source>
        <dbReference type="Pfam" id="PF12804"/>
    </source>
</evidence>
<evidence type="ECO:0000256" key="1">
    <source>
        <dbReference type="ARBA" id="ARBA00022490"/>
    </source>
</evidence>
<feature type="binding site" evidence="8">
    <location>
        <begin position="34"/>
        <end position="36"/>
    </location>
    <ligand>
        <name>GTP</name>
        <dbReference type="ChEBI" id="CHEBI:37565"/>
    </ligand>
</feature>
<keyword evidence="11" id="KW-1185">Reference proteome</keyword>
<evidence type="ECO:0000256" key="4">
    <source>
        <dbReference type="ARBA" id="ARBA00022741"/>
    </source>
</evidence>
<comment type="similarity">
    <text evidence="8">Belongs to the MobA family.</text>
</comment>
<keyword evidence="10" id="KW-0548">Nucleotidyltransferase</keyword>
<keyword evidence="1 8" id="KW-0963">Cytoplasm</keyword>
<dbReference type="EC" id="2.7.7.77" evidence="8"/>
<comment type="domain">
    <text evidence="8">The N-terminal domain determines nucleotide recognition and specific binding, while the C-terminal domain determines the specific binding to the target protein.</text>
</comment>
<dbReference type="AlphaFoldDB" id="A0A5C6CLB2"/>
<feature type="domain" description="MobA-like NTP transferase" evidence="9">
    <location>
        <begin position="31"/>
        <end position="181"/>
    </location>
</feature>
<keyword evidence="4 8" id="KW-0547">Nucleotide-binding</keyword>
<keyword evidence="6 8" id="KW-0342">GTP-binding</keyword>
<evidence type="ECO:0000256" key="8">
    <source>
        <dbReference type="HAMAP-Rule" id="MF_00316"/>
    </source>
</evidence>
<dbReference type="EMBL" id="SJPT01000003">
    <property type="protein sequence ID" value="TWU23926.1"/>
    <property type="molecule type" value="Genomic_DNA"/>
</dbReference>
<keyword evidence="5 8" id="KW-0460">Magnesium</keyword>
<organism evidence="10 11">
    <name type="scientific">Novipirellula galeiformis</name>
    <dbReference type="NCBI Taxonomy" id="2528004"/>
    <lineage>
        <taxon>Bacteria</taxon>
        <taxon>Pseudomonadati</taxon>
        <taxon>Planctomycetota</taxon>
        <taxon>Planctomycetia</taxon>
        <taxon>Pirellulales</taxon>
        <taxon>Pirellulaceae</taxon>
        <taxon>Novipirellula</taxon>
    </lineage>
</organism>
<dbReference type="OrthoDB" id="9788394at2"/>
<comment type="cofactor">
    <cofactor evidence="8">
        <name>Mg(2+)</name>
        <dbReference type="ChEBI" id="CHEBI:18420"/>
    </cofactor>
</comment>
<evidence type="ECO:0000256" key="6">
    <source>
        <dbReference type="ARBA" id="ARBA00023134"/>
    </source>
</evidence>
<accession>A0A5C6CLB2</accession>
<comment type="caution">
    <text evidence="8">Lacks conserved residue(s) required for the propagation of feature annotation.</text>
</comment>
<feature type="binding site" evidence="8">
    <location>
        <position position="121"/>
    </location>
    <ligand>
        <name>Mg(2+)</name>
        <dbReference type="ChEBI" id="CHEBI:18420"/>
    </ligand>
</feature>
<dbReference type="GO" id="GO:0005737">
    <property type="term" value="C:cytoplasm"/>
    <property type="evidence" value="ECO:0007669"/>
    <property type="project" value="UniProtKB-SubCell"/>
</dbReference>
<dbReference type="InterPro" id="IPR013482">
    <property type="entry name" value="Molybde_CF_guanTrfase"/>
</dbReference>